<feature type="transmembrane region" description="Helical" evidence="8">
    <location>
        <begin position="450"/>
        <end position="469"/>
    </location>
</feature>
<feature type="transmembrane region" description="Helical" evidence="8">
    <location>
        <begin position="247"/>
        <end position="266"/>
    </location>
</feature>
<evidence type="ECO:0000256" key="5">
    <source>
        <dbReference type="ARBA" id="ARBA00022692"/>
    </source>
</evidence>
<feature type="transmembrane region" description="Helical" evidence="8">
    <location>
        <begin position="72"/>
        <end position="95"/>
    </location>
</feature>
<feature type="transmembrane region" description="Helical" evidence="8">
    <location>
        <begin position="41"/>
        <end position="60"/>
    </location>
</feature>
<evidence type="ECO:0000256" key="1">
    <source>
        <dbReference type="ARBA" id="ARBA00004651"/>
    </source>
</evidence>
<name>A0ABS7VSD6_9HYPH</name>
<keyword evidence="8" id="KW-0997">Cell inner membrane</keyword>
<keyword evidence="6 8" id="KW-1133">Transmembrane helix</keyword>
<keyword evidence="3 8" id="KW-0813">Transport</keyword>
<feature type="transmembrane region" description="Helical" evidence="8">
    <location>
        <begin position="534"/>
        <end position="556"/>
    </location>
</feature>
<feature type="transmembrane region" description="Helical" evidence="8">
    <location>
        <begin position="198"/>
        <end position="216"/>
    </location>
</feature>
<sequence>MVMWSQVYNPFGSAVLSTIVAALPVVCLLGLIAFARMQAHFAAIIALILTLLIAIAGFGMPSGMALEAAGLGALTGLFPIGWIILNVIFLYRLTVENGSFKTLQDSIAGITADRRLQLLLVAFSFGAFFEGAAGFGTPVAVTGAILIGLGFSPLAASGLSLIANTAPVAYGALGTPIVTLGAVTGLDPFALGAMAGRQLPFFSLIVPFWLIWTFAGFRGMLQIWPAVLVCGVAFAVPQFLVSNYHGPWLVDVVASLVSMACLFGFLKIWQPVEIWASPALRSGETEATLASRPASLGAAATAELSGTPRHSSSDVFKAWLPWIILCVVVFIWGTQTFKDVVNPLYFPKWTFEGLHNMVQKVPPVVPKATPEAAIFGFNILTMTGTGILLAAIISGFVMKYSPLRLIQAYGETLWVVRYSLITIAAMLALGTLTRYAGVDATLGLAFAQTGWLYPFFAALLGWLGVALTGSDTASNVLFGNLQKITAGQLGLSEILMAASNSSGGVMGKMIDAQSIVVASTATNWFGHEGTILRFVFWHSIALASLVGVLVMLQAYVHPFTAMVVH</sequence>
<dbReference type="NCBIfam" id="TIGR00795">
    <property type="entry name" value="lctP"/>
    <property type="match status" value="1"/>
</dbReference>
<gene>
    <name evidence="9" type="ORF">K9B37_16230</name>
</gene>
<keyword evidence="5 8" id="KW-0812">Transmembrane</keyword>
<accession>A0ABS7VSD6</accession>
<keyword evidence="7 8" id="KW-0472">Membrane</keyword>
<comment type="subcellular location">
    <subcellularLocation>
        <location evidence="8">Cell inner membrane</location>
        <topology evidence="8">Multi-pass membrane protein</topology>
    </subcellularLocation>
    <subcellularLocation>
        <location evidence="1">Cell membrane</location>
        <topology evidence="1">Multi-pass membrane protein</topology>
    </subcellularLocation>
</comment>
<proteinExistence type="inferred from homology"/>
<evidence type="ECO:0000256" key="2">
    <source>
        <dbReference type="ARBA" id="ARBA00010100"/>
    </source>
</evidence>
<feature type="transmembrane region" description="Helical" evidence="8">
    <location>
        <begin position="168"/>
        <end position="186"/>
    </location>
</feature>
<evidence type="ECO:0000313" key="9">
    <source>
        <dbReference type="EMBL" id="MBZ6077828.1"/>
    </source>
</evidence>
<keyword evidence="10" id="KW-1185">Reference proteome</keyword>
<evidence type="ECO:0000256" key="3">
    <source>
        <dbReference type="ARBA" id="ARBA00022448"/>
    </source>
</evidence>
<evidence type="ECO:0000256" key="6">
    <source>
        <dbReference type="ARBA" id="ARBA00022989"/>
    </source>
</evidence>
<feature type="transmembrane region" description="Helical" evidence="8">
    <location>
        <begin position="141"/>
        <end position="161"/>
    </location>
</feature>
<organism evidence="9 10">
    <name type="scientific">Microvirga puerhi</name>
    <dbReference type="NCBI Taxonomy" id="2876078"/>
    <lineage>
        <taxon>Bacteria</taxon>
        <taxon>Pseudomonadati</taxon>
        <taxon>Pseudomonadota</taxon>
        <taxon>Alphaproteobacteria</taxon>
        <taxon>Hyphomicrobiales</taxon>
        <taxon>Methylobacteriaceae</taxon>
        <taxon>Microvirga</taxon>
    </lineage>
</organism>
<feature type="transmembrane region" description="Helical" evidence="8">
    <location>
        <begin position="223"/>
        <end position="241"/>
    </location>
</feature>
<evidence type="ECO:0000256" key="8">
    <source>
        <dbReference type="RuleBase" id="RU365092"/>
    </source>
</evidence>
<dbReference type="EMBL" id="JAIRBM010000012">
    <property type="protein sequence ID" value="MBZ6077828.1"/>
    <property type="molecule type" value="Genomic_DNA"/>
</dbReference>
<dbReference type="PANTHER" id="PTHR30003:SF0">
    <property type="entry name" value="GLYCOLATE PERMEASE GLCA-RELATED"/>
    <property type="match status" value="1"/>
</dbReference>
<dbReference type="InterPro" id="IPR003804">
    <property type="entry name" value="Lactate_perm"/>
</dbReference>
<feature type="transmembrane region" description="Helical" evidence="8">
    <location>
        <begin position="372"/>
        <end position="397"/>
    </location>
</feature>
<evidence type="ECO:0000256" key="7">
    <source>
        <dbReference type="ARBA" id="ARBA00023136"/>
    </source>
</evidence>
<keyword evidence="4" id="KW-1003">Cell membrane</keyword>
<dbReference type="PANTHER" id="PTHR30003">
    <property type="entry name" value="L-LACTATE PERMEASE"/>
    <property type="match status" value="1"/>
</dbReference>
<feature type="transmembrane region" description="Helical" evidence="8">
    <location>
        <begin position="116"/>
        <end position="135"/>
    </location>
</feature>
<evidence type="ECO:0000313" key="10">
    <source>
        <dbReference type="Proteomes" id="UP000704176"/>
    </source>
</evidence>
<evidence type="ECO:0000256" key="4">
    <source>
        <dbReference type="ARBA" id="ARBA00022475"/>
    </source>
</evidence>
<dbReference type="Proteomes" id="UP000704176">
    <property type="component" value="Unassembled WGS sequence"/>
</dbReference>
<comment type="function">
    <text evidence="8">Uptake of L-lactate across the membrane. Can also transport D-lactate and glycolate.</text>
</comment>
<comment type="similarity">
    <text evidence="2 8">Belongs to the lactate permease family.</text>
</comment>
<comment type="caution">
    <text evidence="9">The sequence shown here is derived from an EMBL/GenBank/DDBJ whole genome shotgun (WGS) entry which is preliminary data.</text>
</comment>
<feature type="transmembrane region" description="Helical" evidence="8">
    <location>
        <begin position="319"/>
        <end position="337"/>
    </location>
</feature>
<dbReference type="RefSeq" id="WP_224314581.1">
    <property type="nucleotide sequence ID" value="NZ_JAIRBM010000012.1"/>
</dbReference>
<protein>
    <recommendedName>
        <fullName evidence="8">L-lactate permease</fullName>
    </recommendedName>
</protein>
<feature type="transmembrane region" description="Helical" evidence="8">
    <location>
        <begin position="418"/>
        <end position="438"/>
    </location>
</feature>
<feature type="transmembrane region" description="Helical" evidence="8">
    <location>
        <begin position="12"/>
        <end position="34"/>
    </location>
</feature>
<dbReference type="Pfam" id="PF02652">
    <property type="entry name" value="Lactate_perm"/>
    <property type="match status" value="1"/>
</dbReference>
<reference evidence="9 10" key="1">
    <citation type="submission" date="2021-09" db="EMBL/GenBank/DDBJ databases">
        <title>The complete genome sequence of a new microorganism.</title>
        <authorList>
            <person name="Zi Z."/>
        </authorList>
    </citation>
    <scope>NUCLEOTIDE SEQUENCE [LARGE SCALE GENOMIC DNA]</scope>
    <source>
        <strain evidence="9 10">WGZ8</strain>
    </source>
</reference>